<protein>
    <submittedName>
        <fullName evidence="1">Uncharacterized protein</fullName>
    </submittedName>
</protein>
<evidence type="ECO:0000313" key="1">
    <source>
        <dbReference type="EMBL" id="MBX68356.1"/>
    </source>
</evidence>
<dbReference type="AlphaFoldDB" id="A0A2P2QMX9"/>
<accession>A0A2P2QMX9</accession>
<name>A0A2P2QMX9_RHIMU</name>
<sequence>MVVICVYSSEFWQILKKEVVVQK</sequence>
<reference evidence="1" key="1">
    <citation type="submission" date="2018-02" db="EMBL/GenBank/DDBJ databases">
        <title>Rhizophora mucronata_Transcriptome.</title>
        <authorList>
            <person name="Meera S.P."/>
            <person name="Sreeshan A."/>
            <person name="Augustine A."/>
        </authorList>
    </citation>
    <scope>NUCLEOTIDE SEQUENCE</scope>
    <source>
        <tissue evidence="1">Leaf</tissue>
    </source>
</reference>
<dbReference type="EMBL" id="GGEC01087872">
    <property type="protein sequence ID" value="MBX68356.1"/>
    <property type="molecule type" value="Transcribed_RNA"/>
</dbReference>
<organism evidence="1">
    <name type="scientific">Rhizophora mucronata</name>
    <name type="common">Asiatic mangrove</name>
    <dbReference type="NCBI Taxonomy" id="61149"/>
    <lineage>
        <taxon>Eukaryota</taxon>
        <taxon>Viridiplantae</taxon>
        <taxon>Streptophyta</taxon>
        <taxon>Embryophyta</taxon>
        <taxon>Tracheophyta</taxon>
        <taxon>Spermatophyta</taxon>
        <taxon>Magnoliopsida</taxon>
        <taxon>eudicotyledons</taxon>
        <taxon>Gunneridae</taxon>
        <taxon>Pentapetalae</taxon>
        <taxon>rosids</taxon>
        <taxon>fabids</taxon>
        <taxon>Malpighiales</taxon>
        <taxon>Rhizophoraceae</taxon>
        <taxon>Rhizophora</taxon>
    </lineage>
</organism>
<proteinExistence type="predicted"/>